<reference evidence="2 3" key="1">
    <citation type="submission" date="2019-11" db="EMBL/GenBank/DDBJ databases">
        <title>Bacillus idriensis genome.</title>
        <authorList>
            <person name="Konopka E.N."/>
            <person name="Newman J.D."/>
        </authorList>
    </citation>
    <scope>NUCLEOTIDE SEQUENCE [LARGE SCALE GENOMIC DNA]</scope>
    <source>
        <strain evidence="2 3">DSM 19097</strain>
    </source>
</reference>
<proteinExistence type="predicted"/>
<feature type="transmembrane region" description="Helical" evidence="1">
    <location>
        <begin position="166"/>
        <end position="194"/>
    </location>
</feature>
<accession>A0A6I2MCB1</accession>
<feature type="transmembrane region" description="Helical" evidence="1">
    <location>
        <begin position="85"/>
        <end position="105"/>
    </location>
</feature>
<keyword evidence="1" id="KW-1133">Transmembrane helix</keyword>
<gene>
    <name evidence="2" type="ORF">GJU41_18165</name>
</gene>
<dbReference type="EMBL" id="WKKF01000007">
    <property type="protein sequence ID" value="MRX55890.1"/>
    <property type="molecule type" value="Genomic_DNA"/>
</dbReference>
<comment type="caution">
    <text evidence="2">The sequence shown here is derived from an EMBL/GenBank/DDBJ whole genome shotgun (WGS) entry which is preliminary data.</text>
</comment>
<dbReference type="PANTHER" id="PTHR40078:SF1">
    <property type="entry name" value="INTEGRAL MEMBRANE PROTEIN"/>
    <property type="match status" value="1"/>
</dbReference>
<dbReference type="Proteomes" id="UP000441585">
    <property type="component" value="Unassembled WGS sequence"/>
</dbReference>
<organism evidence="2 3">
    <name type="scientific">Metabacillus idriensis</name>
    <dbReference type="NCBI Taxonomy" id="324768"/>
    <lineage>
        <taxon>Bacteria</taxon>
        <taxon>Bacillati</taxon>
        <taxon>Bacillota</taxon>
        <taxon>Bacilli</taxon>
        <taxon>Bacillales</taxon>
        <taxon>Bacillaceae</taxon>
        <taxon>Metabacillus</taxon>
    </lineage>
</organism>
<dbReference type="PANTHER" id="PTHR40078">
    <property type="entry name" value="INTEGRAL MEMBRANE PROTEIN-RELATED"/>
    <property type="match status" value="1"/>
</dbReference>
<dbReference type="Pfam" id="PF19700">
    <property type="entry name" value="DUF6198"/>
    <property type="match status" value="1"/>
</dbReference>
<evidence type="ECO:0000313" key="3">
    <source>
        <dbReference type="Proteomes" id="UP000441585"/>
    </source>
</evidence>
<evidence type="ECO:0000256" key="1">
    <source>
        <dbReference type="SAM" id="Phobius"/>
    </source>
</evidence>
<dbReference type="InterPro" id="IPR038750">
    <property type="entry name" value="YczE/YyaS-like"/>
</dbReference>
<keyword evidence="1" id="KW-0472">Membrane</keyword>
<feature type="transmembrane region" description="Helical" evidence="1">
    <location>
        <begin position="111"/>
        <end position="133"/>
    </location>
</feature>
<feature type="transmembrane region" description="Helical" evidence="1">
    <location>
        <begin position="54"/>
        <end position="73"/>
    </location>
</feature>
<keyword evidence="1" id="KW-0812">Transmembrane</keyword>
<evidence type="ECO:0000313" key="2">
    <source>
        <dbReference type="EMBL" id="MRX55890.1"/>
    </source>
</evidence>
<sequence length="223" mass="24105">MNALRNKKNQELSMRWGIYFLGLLIMSFGIVLTIKAELGTSPWDVLHIGLYYQLGLTIGSWAIIVGGAILLLSSIFTRKVPQAGAFVNMLTVGLFIDLYLSLPFMQTPSGYAGKALMLLLGIIVMGYGIGLYISAGCGAGPRDTLMLALVEKTGIKVSRIRGGIEVIVLFFGWILGGPVFVGTIVCTLSIGYVIGFTLPQCQKTTNALLEKTIRKEADVHQVS</sequence>
<protein>
    <submittedName>
        <fullName evidence="2">YitT family protein</fullName>
    </submittedName>
</protein>
<dbReference type="AlphaFoldDB" id="A0A6I2MCB1"/>
<keyword evidence="3" id="KW-1185">Reference proteome</keyword>
<name>A0A6I2MCB1_9BACI</name>
<feature type="transmembrane region" description="Helical" evidence="1">
    <location>
        <begin position="12"/>
        <end position="34"/>
    </location>
</feature>